<dbReference type="InterPro" id="IPR042099">
    <property type="entry name" value="ANL_N_sf"/>
</dbReference>
<evidence type="ECO:0000313" key="8">
    <source>
        <dbReference type="EMBL" id="MBP2243030.1"/>
    </source>
</evidence>
<comment type="catalytic activity">
    <reaction evidence="5">
        <text>2-succinylbenzoate + ATP + CoA = 2-succinylbenzoyl-CoA + AMP + diphosphate</text>
        <dbReference type="Rhea" id="RHEA:17009"/>
        <dbReference type="ChEBI" id="CHEBI:18325"/>
        <dbReference type="ChEBI" id="CHEBI:30616"/>
        <dbReference type="ChEBI" id="CHEBI:33019"/>
        <dbReference type="ChEBI" id="CHEBI:57287"/>
        <dbReference type="ChEBI" id="CHEBI:57364"/>
        <dbReference type="ChEBI" id="CHEBI:456215"/>
        <dbReference type="EC" id="6.2.1.26"/>
    </reaction>
</comment>
<dbReference type="Pfam" id="PF13193">
    <property type="entry name" value="AMP-binding_C"/>
    <property type="match status" value="1"/>
</dbReference>
<keyword evidence="1 5" id="KW-0474">Menaquinone biosynthesis</keyword>
<dbReference type="PROSITE" id="PS00455">
    <property type="entry name" value="AMP_BINDING"/>
    <property type="match status" value="1"/>
</dbReference>
<comment type="similarity">
    <text evidence="5">Belongs to the ATP-dependent AMP-binding enzyme family. MenE subfamily.</text>
</comment>
<accession>A0ABS4RKY7</accession>
<organism evidence="8 9">
    <name type="scientific">Cytobacillus eiseniae</name>
    <dbReference type="NCBI Taxonomy" id="762947"/>
    <lineage>
        <taxon>Bacteria</taxon>
        <taxon>Bacillati</taxon>
        <taxon>Bacillota</taxon>
        <taxon>Bacilli</taxon>
        <taxon>Bacillales</taxon>
        <taxon>Bacillaceae</taxon>
        <taxon>Cytobacillus</taxon>
    </lineage>
</organism>
<dbReference type="HAMAP" id="MF_00731">
    <property type="entry name" value="MenE"/>
    <property type="match status" value="1"/>
</dbReference>
<reference evidence="8 9" key="1">
    <citation type="submission" date="2021-03" db="EMBL/GenBank/DDBJ databases">
        <title>Genomic Encyclopedia of Type Strains, Phase IV (KMG-IV): sequencing the most valuable type-strain genomes for metagenomic binning, comparative biology and taxonomic classification.</title>
        <authorList>
            <person name="Goeker M."/>
        </authorList>
    </citation>
    <scope>NUCLEOTIDE SEQUENCE [LARGE SCALE GENOMIC DNA]</scope>
    <source>
        <strain evidence="8 9">DSM 26675</strain>
    </source>
</reference>
<evidence type="ECO:0000256" key="3">
    <source>
        <dbReference type="ARBA" id="ARBA00022741"/>
    </source>
</evidence>
<comment type="pathway">
    <text evidence="5">Quinol/quinone metabolism; 1,4-dihydroxy-2-naphthoate biosynthesis; 1,4-dihydroxy-2-naphthoate from chorismate: step 5/7.</text>
</comment>
<keyword evidence="4 5" id="KW-0067">ATP-binding</keyword>
<dbReference type="InterPro" id="IPR010192">
    <property type="entry name" value="MenE"/>
</dbReference>
<dbReference type="PANTHER" id="PTHR24096:SF149">
    <property type="entry name" value="AMP-BINDING DOMAIN-CONTAINING PROTEIN-RELATED"/>
    <property type="match status" value="1"/>
</dbReference>
<feature type="domain" description="AMP-dependent synthetase/ligase" evidence="6">
    <location>
        <begin position="11"/>
        <end position="357"/>
    </location>
</feature>
<gene>
    <name evidence="5" type="primary">menE</name>
    <name evidence="8" type="ORF">J2Z40_003612</name>
</gene>
<protein>
    <recommendedName>
        <fullName evidence="5">2-succinylbenzoate--CoA ligase</fullName>
        <ecNumber evidence="5">6.2.1.26</ecNumber>
    </recommendedName>
    <alternativeName>
        <fullName evidence="5">o-succinylbenzoyl-CoA synthetase</fullName>
        <shortName evidence="5">OSB-CoA synthetase</shortName>
    </alternativeName>
</protein>
<evidence type="ECO:0000259" key="7">
    <source>
        <dbReference type="Pfam" id="PF13193"/>
    </source>
</evidence>
<dbReference type="InterPro" id="IPR020845">
    <property type="entry name" value="AMP-binding_CS"/>
</dbReference>
<dbReference type="InterPro" id="IPR025110">
    <property type="entry name" value="AMP-bd_C"/>
</dbReference>
<comment type="caution">
    <text evidence="8">The sequence shown here is derived from an EMBL/GenBank/DDBJ whole genome shotgun (WGS) entry which is preliminary data.</text>
</comment>
<dbReference type="Gene3D" id="3.30.300.30">
    <property type="match status" value="1"/>
</dbReference>
<dbReference type="EC" id="6.2.1.26" evidence="5"/>
<evidence type="ECO:0000313" key="9">
    <source>
        <dbReference type="Proteomes" id="UP001519293"/>
    </source>
</evidence>
<dbReference type="InterPro" id="IPR000873">
    <property type="entry name" value="AMP-dep_synth/lig_dom"/>
</dbReference>
<feature type="domain" description="AMP-binding enzyme C-terminal" evidence="7">
    <location>
        <begin position="407"/>
        <end position="480"/>
    </location>
</feature>
<comment type="function">
    <text evidence="5">Converts 2-succinylbenzoate (OSB) to 2-succinylbenzoyl-CoA (OSB-CoA).</text>
</comment>
<dbReference type="SUPFAM" id="SSF56801">
    <property type="entry name" value="Acetyl-CoA synthetase-like"/>
    <property type="match status" value="1"/>
</dbReference>
<dbReference type="EMBL" id="JAGIKZ010000032">
    <property type="protein sequence ID" value="MBP2243030.1"/>
    <property type="molecule type" value="Genomic_DNA"/>
</dbReference>
<dbReference type="RefSeq" id="WP_066397054.1">
    <property type="nucleotide sequence ID" value="NZ_JAGIKZ010000032.1"/>
</dbReference>
<dbReference type="Gene3D" id="3.40.50.12780">
    <property type="entry name" value="N-terminal domain of ligase-like"/>
    <property type="match status" value="1"/>
</dbReference>
<dbReference type="Pfam" id="PF00501">
    <property type="entry name" value="AMP-binding"/>
    <property type="match status" value="1"/>
</dbReference>
<keyword evidence="9" id="KW-1185">Reference proteome</keyword>
<dbReference type="NCBIfam" id="TIGR01923">
    <property type="entry name" value="menE"/>
    <property type="match status" value="1"/>
</dbReference>
<evidence type="ECO:0000256" key="1">
    <source>
        <dbReference type="ARBA" id="ARBA00022428"/>
    </source>
</evidence>
<dbReference type="InterPro" id="IPR045851">
    <property type="entry name" value="AMP-bd_C_sf"/>
</dbReference>
<name>A0ABS4RKY7_9BACI</name>
<dbReference type="PANTHER" id="PTHR24096">
    <property type="entry name" value="LONG-CHAIN-FATTY-ACID--COA LIGASE"/>
    <property type="match status" value="1"/>
</dbReference>
<sequence>MTNQFIPNFIKKRASLTPNREAIEFKGKTYTFSKLYDKSYQIAGQLSALGLKKGQYVGVLLNNHADTALIYVAFQLIGLRAVILNNRLTSAELAWQLKDSKAQFVVTEEEFSAKWHSIQESLPNLKGIVKEELVGSAFIAPIVVDEVNLEDVCTVMYTSGTTGHPKGVLQTYGNHWWSAVGSALNLGLSEKDCWLCAVPMFHISGYSILMRSLIYGMKIVILDSFDEKNTIQRIHSEKVTIMSVVATMLQRIVSELKDERLPVDFRCMLLGGGPAPKTLLEQCLTKQIPVFQTYGMTETASQIVTLAPEDSLKKLGSAGKPLFPSALKIINVNGREAEANEAGEIFVKGPNVTSGYLNRKEETEKQFAGQWFSTGDIGYVDEEGFLYVLDRRSDLIISGGENIYPAEIEGVLVSHPAITDAGVIGMKDEQWGEVPVAFVVTKDNNIQEELIHYCQQHLAKYKVPKQISFLDVMPRNAAKKIMRKELRKLLD</sequence>
<dbReference type="GO" id="GO:0008756">
    <property type="term" value="F:o-succinylbenzoate-CoA ligase activity"/>
    <property type="evidence" value="ECO:0007669"/>
    <property type="project" value="UniProtKB-EC"/>
</dbReference>
<dbReference type="Proteomes" id="UP001519293">
    <property type="component" value="Unassembled WGS sequence"/>
</dbReference>
<proteinExistence type="inferred from homology"/>
<keyword evidence="2 5" id="KW-0436">Ligase</keyword>
<comment type="pathway">
    <text evidence="5">Quinol/quinone metabolism; menaquinone biosynthesis.</text>
</comment>
<dbReference type="NCBIfam" id="NF002966">
    <property type="entry name" value="PRK03640.1"/>
    <property type="match status" value="1"/>
</dbReference>
<dbReference type="CDD" id="cd05912">
    <property type="entry name" value="OSB_CoA_lg"/>
    <property type="match status" value="1"/>
</dbReference>
<evidence type="ECO:0000259" key="6">
    <source>
        <dbReference type="Pfam" id="PF00501"/>
    </source>
</evidence>
<evidence type="ECO:0000256" key="5">
    <source>
        <dbReference type="HAMAP-Rule" id="MF_00731"/>
    </source>
</evidence>
<keyword evidence="3 5" id="KW-0547">Nucleotide-binding</keyword>
<evidence type="ECO:0000256" key="4">
    <source>
        <dbReference type="ARBA" id="ARBA00022840"/>
    </source>
</evidence>
<evidence type="ECO:0000256" key="2">
    <source>
        <dbReference type="ARBA" id="ARBA00022598"/>
    </source>
</evidence>